<evidence type="ECO:0000259" key="7">
    <source>
        <dbReference type="PROSITE" id="PS50405"/>
    </source>
</evidence>
<evidence type="ECO:0000256" key="1">
    <source>
        <dbReference type="ARBA" id="ARBA00007297"/>
    </source>
</evidence>
<comment type="subunit">
    <text evidence="2">Homodimer.</text>
</comment>
<dbReference type="InterPro" id="IPR036282">
    <property type="entry name" value="Glutathione-S-Trfase_C_sf"/>
</dbReference>
<dbReference type="Pfam" id="PF02798">
    <property type="entry name" value="GST_N"/>
    <property type="match status" value="1"/>
</dbReference>
<dbReference type="InterPro" id="IPR036249">
    <property type="entry name" value="Thioredoxin-like_sf"/>
</dbReference>
<dbReference type="Proteomes" id="UP001164746">
    <property type="component" value="Chromosome 6"/>
</dbReference>
<protein>
    <recommendedName>
        <fullName evidence="3">glutathione transferase</fullName>
        <ecNumber evidence="3">2.5.1.18</ecNumber>
    </recommendedName>
    <alternativeName>
        <fullName evidence="5">GST class-pi</fullName>
    </alternativeName>
</protein>
<evidence type="ECO:0000256" key="4">
    <source>
        <dbReference type="ARBA" id="ARBA00022679"/>
    </source>
</evidence>
<feature type="domain" description="GST N-terminal" evidence="6">
    <location>
        <begin position="1"/>
        <end position="78"/>
    </location>
</feature>
<dbReference type="PANTHER" id="PTHR11571">
    <property type="entry name" value="GLUTATHIONE S-TRANSFERASE"/>
    <property type="match status" value="1"/>
</dbReference>
<dbReference type="SUPFAM" id="SSF47616">
    <property type="entry name" value="GST C-terminal domain-like"/>
    <property type="match status" value="1"/>
</dbReference>
<dbReference type="InterPro" id="IPR004046">
    <property type="entry name" value="GST_C"/>
</dbReference>
<dbReference type="SFLD" id="SFLDG00363">
    <property type="entry name" value="AMPS_(cytGST):_Alpha-__Mu-__Pi"/>
    <property type="match status" value="1"/>
</dbReference>
<evidence type="ECO:0000259" key="6">
    <source>
        <dbReference type="PROSITE" id="PS50404"/>
    </source>
</evidence>
<dbReference type="InterPro" id="IPR010987">
    <property type="entry name" value="Glutathione-S-Trfase_C-like"/>
</dbReference>
<dbReference type="InterPro" id="IPR003082">
    <property type="entry name" value="GST_pi"/>
</dbReference>
<dbReference type="SFLD" id="SFLDG01205">
    <property type="entry name" value="AMPS.1"/>
    <property type="match status" value="1"/>
</dbReference>
<evidence type="ECO:0000256" key="2">
    <source>
        <dbReference type="ARBA" id="ARBA00011738"/>
    </source>
</evidence>
<keyword evidence="4" id="KW-0808">Transferase</keyword>
<evidence type="ECO:0000313" key="8">
    <source>
        <dbReference type="EMBL" id="WAR06946.1"/>
    </source>
</evidence>
<dbReference type="PRINTS" id="PR01268">
    <property type="entry name" value="GSTRNSFRASEP"/>
</dbReference>
<evidence type="ECO:0000256" key="5">
    <source>
        <dbReference type="ARBA" id="ARBA00032759"/>
    </source>
</evidence>
<evidence type="ECO:0000256" key="3">
    <source>
        <dbReference type="ARBA" id="ARBA00012452"/>
    </source>
</evidence>
<comment type="similarity">
    <text evidence="1">Belongs to the GST superfamily. Pi family.</text>
</comment>
<dbReference type="InterPro" id="IPR050213">
    <property type="entry name" value="GST_superfamily"/>
</dbReference>
<dbReference type="SFLD" id="SFLDS00019">
    <property type="entry name" value="Glutathione_Transferase_(cytos"/>
    <property type="match status" value="1"/>
</dbReference>
<dbReference type="EC" id="2.5.1.18" evidence="3"/>
<dbReference type="Gene3D" id="1.20.1050.130">
    <property type="match status" value="1"/>
</dbReference>
<accession>A0ABY7EDY2</accession>
<name>A0ABY7EDY2_MYAAR</name>
<dbReference type="InterPro" id="IPR004045">
    <property type="entry name" value="Glutathione_S-Trfase_N"/>
</dbReference>
<organism evidence="8 9">
    <name type="scientific">Mya arenaria</name>
    <name type="common">Soft-shell clam</name>
    <dbReference type="NCBI Taxonomy" id="6604"/>
    <lineage>
        <taxon>Eukaryota</taxon>
        <taxon>Metazoa</taxon>
        <taxon>Spiralia</taxon>
        <taxon>Lophotrochozoa</taxon>
        <taxon>Mollusca</taxon>
        <taxon>Bivalvia</taxon>
        <taxon>Autobranchia</taxon>
        <taxon>Heteroconchia</taxon>
        <taxon>Euheterodonta</taxon>
        <taxon>Imparidentia</taxon>
        <taxon>Neoheterodontei</taxon>
        <taxon>Myida</taxon>
        <taxon>Myoidea</taxon>
        <taxon>Myidae</taxon>
        <taxon>Mya</taxon>
    </lineage>
</organism>
<dbReference type="PROSITE" id="PS50405">
    <property type="entry name" value="GST_CTER"/>
    <property type="match status" value="1"/>
</dbReference>
<evidence type="ECO:0000313" key="9">
    <source>
        <dbReference type="Proteomes" id="UP001164746"/>
    </source>
</evidence>
<dbReference type="Pfam" id="PF14497">
    <property type="entry name" value="GST_C_3"/>
    <property type="match status" value="1"/>
</dbReference>
<dbReference type="PANTHER" id="PTHR11571:SF141">
    <property type="entry name" value="GLUTATHIONE S-TRANSFERASE"/>
    <property type="match status" value="1"/>
</dbReference>
<sequence>MPIQLYYFQLRGRAQAIRYLLIDNGLEYEEINVGPEWATKWKAETPFGQCPMIKDGDLKLAQSCAILRYFGRKAGIDPSDLVSAARVDMINDHEEDIRNAYVKLIYQNYDAGKADFVKDAAAKVKFLEDLFKAGGNEFILSKISWADYNLFDLLDILCILSPGFLDQSPSLKAYYDRIAARPAIKAFRESDRNMKAVNGNGKQ</sequence>
<dbReference type="EMBL" id="CP111017">
    <property type="protein sequence ID" value="WAR06946.1"/>
    <property type="molecule type" value="Genomic_DNA"/>
</dbReference>
<dbReference type="PROSITE" id="PS50404">
    <property type="entry name" value="GST_NTER"/>
    <property type="match status" value="1"/>
</dbReference>
<keyword evidence="9" id="KW-1185">Reference proteome</keyword>
<reference evidence="8" key="1">
    <citation type="submission" date="2022-11" db="EMBL/GenBank/DDBJ databases">
        <title>Centuries of genome instability and evolution in soft-shell clam transmissible cancer (bioRxiv).</title>
        <authorList>
            <person name="Hart S.F.M."/>
            <person name="Yonemitsu M.A."/>
            <person name="Giersch R.M."/>
            <person name="Beal B.F."/>
            <person name="Arriagada G."/>
            <person name="Davis B.W."/>
            <person name="Ostrander E.A."/>
            <person name="Goff S.P."/>
            <person name="Metzger M.J."/>
        </authorList>
    </citation>
    <scope>NUCLEOTIDE SEQUENCE</scope>
    <source>
        <strain evidence="8">MELC-2E11</strain>
        <tissue evidence="8">Siphon/mantle</tissue>
    </source>
</reference>
<dbReference type="InterPro" id="IPR040079">
    <property type="entry name" value="Glutathione_S-Trfase"/>
</dbReference>
<feature type="domain" description="GST C-terminal" evidence="7">
    <location>
        <begin position="80"/>
        <end position="197"/>
    </location>
</feature>
<gene>
    <name evidence="8" type="ORF">MAR_016904</name>
</gene>
<proteinExistence type="inferred from homology"/>
<dbReference type="SUPFAM" id="SSF52833">
    <property type="entry name" value="Thioredoxin-like"/>
    <property type="match status" value="1"/>
</dbReference>